<name>A0A975A2R9_9BACT</name>
<dbReference type="GO" id="GO:0008033">
    <property type="term" value="P:tRNA processing"/>
    <property type="evidence" value="ECO:0007669"/>
    <property type="project" value="UniProtKB-UniRule"/>
</dbReference>
<dbReference type="GO" id="GO:0032259">
    <property type="term" value="P:methylation"/>
    <property type="evidence" value="ECO:0007669"/>
    <property type="project" value="UniProtKB-KW"/>
</dbReference>
<dbReference type="EMBL" id="CP070608">
    <property type="protein sequence ID" value="QSE99131.1"/>
    <property type="molecule type" value="Genomic_DNA"/>
</dbReference>
<accession>A0A975A2R9</accession>
<evidence type="ECO:0000256" key="2">
    <source>
        <dbReference type="ARBA" id="ARBA00022603"/>
    </source>
</evidence>
<dbReference type="InterPro" id="IPR022882">
    <property type="entry name" value="tRNA_adenine-N6_MeTrfase"/>
</dbReference>
<dbReference type="RefSeq" id="WP_205723642.1">
    <property type="nucleotide sequence ID" value="NZ_CP070608.1"/>
</dbReference>
<evidence type="ECO:0000313" key="9">
    <source>
        <dbReference type="Proteomes" id="UP000662783"/>
    </source>
</evidence>
<keyword evidence="1 6" id="KW-0963">Cytoplasm</keyword>
<gene>
    <name evidence="8" type="ORF">JR347_08595</name>
</gene>
<evidence type="ECO:0000256" key="3">
    <source>
        <dbReference type="ARBA" id="ARBA00022679"/>
    </source>
</evidence>
<comment type="similarity">
    <text evidence="6">Belongs to the methyltransferase superfamily. tRNA (adenine-N(6)-)-methyltransferase family.</text>
</comment>
<keyword evidence="2 6" id="KW-0489">Methyltransferase</keyword>
<reference evidence="8" key="1">
    <citation type="submission" date="2021-02" db="EMBL/GenBank/DDBJ databases">
        <title>Fulvivirga sp. S481 isolated from sea water.</title>
        <authorList>
            <person name="Bae S.S."/>
            <person name="Baek K."/>
        </authorList>
    </citation>
    <scope>NUCLEOTIDE SEQUENCE</scope>
    <source>
        <strain evidence="8">S481</strain>
    </source>
</reference>
<dbReference type="GO" id="GO:0005737">
    <property type="term" value="C:cytoplasm"/>
    <property type="evidence" value="ECO:0007669"/>
    <property type="project" value="UniProtKB-SubCell"/>
</dbReference>
<evidence type="ECO:0000256" key="1">
    <source>
        <dbReference type="ARBA" id="ARBA00022490"/>
    </source>
</evidence>
<dbReference type="Pfam" id="PF05175">
    <property type="entry name" value="MTS"/>
    <property type="match status" value="1"/>
</dbReference>
<dbReference type="SUPFAM" id="SSF53335">
    <property type="entry name" value="S-adenosyl-L-methionine-dependent methyltransferases"/>
    <property type="match status" value="1"/>
</dbReference>
<evidence type="ECO:0000256" key="5">
    <source>
        <dbReference type="ARBA" id="ARBA00022694"/>
    </source>
</evidence>
<evidence type="ECO:0000259" key="7">
    <source>
        <dbReference type="Pfam" id="PF05175"/>
    </source>
</evidence>
<dbReference type="GO" id="GO:0003676">
    <property type="term" value="F:nucleic acid binding"/>
    <property type="evidence" value="ECO:0007669"/>
    <property type="project" value="InterPro"/>
</dbReference>
<protein>
    <recommendedName>
        <fullName evidence="6">tRNA1(Val) (adenine(37)-N6)-methyltransferase</fullName>
        <ecNumber evidence="6">2.1.1.223</ecNumber>
    </recommendedName>
    <alternativeName>
        <fullName evidence="6">tRNA m6A37 methyltransferase</fullName>
    </alternativeName>
</protein>
<evidence type="ECO:0000256" key="4">
    <source>
        <dbReference type="ARBA" id="ARBA00022691"/>
    </source>
</evidence>
<dbReference type="Gene3D" id="3.40.50.150">
    <property type="entry name" value="Vaccinia Virus protein VP39"/>
    <property type="match status" value="1"/>
</dbReference>
<comment type="catalytic activity">
    <reaction evidence="6">
        <text>adenosine(37) in tRNA1(Val) + S-adenosyl-L-methionine = N(6)-methyladenosine(37) in tRNA1(Val) + S-adenosyl-L-homocysteine + H(+)</text>
        <dbReference type="Rhea" id="RHEA:43160"/>
        <dbReference type="Rhea" id="RHEA-COMP:10369"/>
        <dbReference type="Rhea" id="RHEA-COMP:10370"/>
        <dbReference type="ChEBI" id="CHEBI:15378"/>
        <dbReference type="ChEBI" id="CHEBI:57856"/>
        <dbReference type="ChEBI" id="CHEBI:59789"/>
        <dbReference type="ChEBI" id="CHEBI:74411"/>
        <dbReference type="ChEBI" id="CHEBI:74449"/>
        <dbReference type="EC" id="2.1.1.223"/>
    </reaction>
</comment>
<dbReference type="InterPro" id="IPR002052">
    <property type="entry name" value="DNA_methylase_N6_adenine_CS"/>
</dbReference>
<dbReference type="PANTHER" id="PTHR47739">
    <property type="entry name" value="TRNA1(VAL) (ADENINE(37)-N6)-METHYLTRANSFERASE"/>
    <property type="match status" value="1"/>
</dbReference>
<dbReference type="Proteomes" id="UP000662783">
    <property type="component" value="Chromosome"/>
</dbReference>
<sequence length="237" mass="26807">MKKDKGIFQFKQFSVSHKNSTMRVGTDAVVLGSWVDVTDQSNILEVGTGCGIIALMIAQRNAKATIDAIDIDDGSVEEALSNFKNSVWSDRLTAKKCSFQHFEPAKKYDHIVSNPPFFGSGTKSPISKRHNARHTNTLTFEELVKRSKELLSAKGNLSIIIPHEALTEMCKIIDEQHLAIQKQLNFKAKEATKIERVLLTIGRDITTLEENTMYQYNTDGTWSEEYKNLTKDYYLKL</sequence>
<keyword evidence="5 6" id="KW-0819">tRNA processing</keyword>
<keyword evidence="4 6" id="KW-0949">S-adenosyl-L-methionine</keyword>
<dbReference type="InterPro" id="IPR050210">
    <property type="entry name" value="tRNA_Adenine-N(6)_MTase"/>
</dbReference>
<dbReference type="AlphaFoldDB" id="A0A975A2R9"/>
<keyword evidence="3 6" id="KW-0808">Transferase</keyword>
<comment type="subcellular location">
    <subcellularLocation>
        <location evidence="6">Cytoplasm</location>
    </subcellularLocation>
</comment>
<keyword evidence="9" id="KW-1185">Reference proteome</keyword>
<dbReference type="PROSITE" id="PS00092">
    <property type="entry name" value="N6_MTASE"/>
    <property type="match status" value="1"/>
</dbReference>
<dbReference type="CDD" id="cd02440">
    <property type="entry name" value="AdoMet_MTases"/>
    <property type="match status" value="1"/>
</dbReference>
<dbReference type="KEGG" id="fuv:JR347_08595"/>
<evidence type="ECO:0000313" key="8">
    <source>
        <dbReference type="EMBL" id="QSE99131.1"/>
    </source>
</evidence>
<dbReference type="InterPro" id="IPR029063">
    <property type="entry name" value="SAM-dependent_MTases_sf"/>
</dbReference>
<comment type="function">
    <text evidence="6">Specifically methylates the adenine in position 37 of tRNA(1)(Val) (anticodon cmo5UAC).</text>
</comment>
<dbReference type="PANTHER" id="PTHR47739:SF1">
    <property type="entry name" value="TRNA1(VAL) (ADENINE(37)-N6)-METHYLTRANSFERASE"/>
    <property type="match status" value="1"/>
</dbReference>
<organism evidence="8 9">
    <name type="scientific">Fulvivirga lutea</name>
    <dbReference type="NCBI Taxonomy" id="2810512"/>
    <lineage>
        <taxon>Bacteria</taxon>
        <taxon>Pseudomonadati</taxon>
        <taxon>Bacteroidota</taxon>
        <taxon>Cytophagia</taxon>
        <taxon>Cytophagales</taxon>
        <taxon>Fulvivirgaceae</taxon>
        <taxon>Fulvivirga</taxon>
    </lineage>
</organism>
<dbReference type="HAMAP" id="MF_01872">
    <property type="entry name" value="tRNA_methyltr_YfiC"/>
    <property type="match status" value="1"/>
</dbReference>
<feature type="domain" description="Methyltransferase small" evidence="7">
    <location>
        <begin position="31"/>
        <end position="164"/>
    </location>
</feature>
<dbReference type="EC" id="2.1.1.223" evidence="6"/>
<dbReference type="GO" id="GO:0016430">
    <property type="term" value="F:tRNA (adenine-N6)-methyltransferase activity"/>
    <property type="evidence" value="ECO:0007669"/>
    <property type="project" value="UniProtKB-UniRule"/>
</dbReference>
<evidence type="ECO:0000256" key="6">
    <source>
        <dbReference type="HAMAP-Rule" id="MF_01872"/>
    </source>
</evidence>
<proteinExistence type="inferred from homology"/>
<dbReference type="InterPro" id="IPR007848">
    <property type="entry name" value="Small_mtfrase_dom"/>
</dbReference>